<gene>
    <name evidence="1" type="primary">210</name>
    <name evidence="1" type="ORF">SEA_BLUEEYEDBEAUTY_210</name>
</gene>
<dbReference type="GeneID" id="55600000"/>
<dbReference type="Proteomes" id="UP000258408">
    <property type="component" value="Segment"/>
</dbReference>
<reference evidence="1 2" key="1">
    <citation type="submission" date="2018-06" db="EMBL/GenBank/DDBJ databases">
        <authorList>
            <person name="Luttrell C.E."/>
            <person name="Myers K.N."/>
            <person name="Simpson A.N."/>
            <person name="Sulollari A."/>
            <person name="Suri N."/>
            <person name="Nayek S."/>
            <person name="Bhuiyan S."/>
            <person name="Smith B.R."/>
            <person name="Hughes L.E."/>
            <person name="Garlena R.A."/>
            <person name="Russell D.A."/>
            <person name="Pope W.H."/>
            <person name="Jacobs-Sera D."/>
            <person name="Hatfull G.F."/>
        </authorList>
    </citation>
    <scope>NUCLEOTIDE SEQUENCE [LARGE SCALE GENOMIC DNA]</scope>
</reference>
<accession>A0A345L215</accession>
<evidence type="ECO:0000313" key="1">
    <source>
        <dbReference type="EMBL" id="AXH49317.1"/>
    </source>
</evidence>
<proteinExistence type="predicted"/>
<keyword evidence="2" id="KW-1185">Reference proteome</keyword>
<sequence length="64" mass="7576">MVDGELITDITVWFGMREPEWWPEDEDDFEDRANLSRNIPEKKKKPIRIDLRKSQKSASILTLS</sequence>
<evidence type="ECO:0000313" key="2">
    <source>
        <dbReference type="Proteomes" id="UP000258408"/>
    </source>
</evidence>
<organism evidence="1 2">
    <name type="scientific">Streptomyces phage Blueeyedbeauty</name>
    <dbReference type="NCBI Taxonomy" id="2250336"/>
    <lineage>
        <taxon>Viruses</taxon>
        <taxon>Duplodnaviria</taxon>
        <taxon>Heunggongvirae</taxon>
        <taxon>Uroviricota</taxon>
        <taxon>Caudoviricetes</taxon>
        <taxon>Stanwilliamsviridae</taxon>
        <taxon>Loccivirinae</taxon>
        <taxon>Annadreamyvirus</taxon>
        <taxon>Annadreamyvirus blueeyedbeauty</taxon>
    </lineage>
</organism>
<protein>
    <submittedName>
        <fullName evidence="1">Uncharacterized protein</fullName>
    </submittedName>
</protein>
<dbReference type="KEGG" id="vg:55600000"/>
<name>A0A345L215_9CAUD</name>
<dbReference type="EMBL" id="MH536814">
    <property type="protein sequence ID" value="AXH49317.1"/>
    <property type="molecule type" value="Genomic_DNA"/>
</dbReference>
<dbReference type="RefSeq" id="YP_009839371.1">
    <property type="nucleotide sequence ID" value="NC_048720.1"/>
</dbReference>